<dbReference type="SUPFAM" id="SSF81301">
    <property type="entry name" value="Nucleotidyltransferase"/>
    <property type="match status" value="2"/>
</dbReference>
<dbReference type="Gene3D" id="3.30.460.10">
    <property type="entry name" value="Beta Polymerase, domain 2"/>
    <property type="match status" value="2"/>
</dbReference>
<dbReference type="SUPFAM" id="SSF81593">
    <property type="entry name" value="Nucleotidyltransferase substrate binding subunit/domain"/>
    <property type="match status" value="2"/>
</dbReference>
<dbReference type="HAMAP" id="MF_00802">
    <property type="entry name" value="GlnE"/>
    <property type="match status" value="1"/>
</dbReference>
<feature type="domain" description="Glutamate-ammonia ligase adenylyltransferase repeated" evidence="8">
    <location>
        <begin position="37"/>
        <end position="282"/>
    </location>
</feature>
<dbReference type="InterPro" id="IPR023057">
    <property type="entry name" value="GlnE"/>
</dbReference>
<keyword evidence="2 7" id="KW-0548">Nucleotidyltransferase</keyword>
<evidence type="ECO:0000259" key="8">
    <source>
        <dbReference type="Pfam" id="PF03710"/>
    </source>
</evidence>
<dbReference type="EMBL" id="OX458332">
    <property type="protein sequence ID" value="CAI8836759.1"/>
    <property type="molecule type" value="Genomic_DNA"/>
</dbReference>
<comment type="cofactor">
    <cofactor evidence="7">
        <name>Mg(2+)</name>
        <dbReference type="ChEBI" id="CHEBI:18420"/>
    </cofactor>
</comment>
<evidence type="ECO:0000256" key="7">
    <source>
        <dbReference type="HAMAP-Rule" id="MF_00802"/>
    </source>
</evidence>
<dbReference type="PANTHER" id="PTHR30621">
    <property type="entry name" value="GLUTAMINE SYNTHETASE ADENYLYLTRANSFERASE"/>
    <property type="match status" value="1"/>
</dbReference>
<dbReference type="GO" id="GO:0047388">
    <property type="term" value="F:[glutamine synthetase]-adenylyl-L-tyrosine phosphorylase activity"/>
    <property type="evidence" value="ECO:0007669"/>
    <property type="project" value="UniProtKB-EC"/>
</dbReference>
<comment type="catalytic activity">
    <reaction evidence="7">
        <text>[glutamine synthetase]-L-tyrosine + ATP = [glutamine synthetase]-O(4)-(5'-adenylyl)-L-tyrosine + diphosphate</text>
        <dbReference type="Rhea" id="RHEA:18589"/>
        <dbReference type="Rhea" id="RHEA-COMP:10660"/>
        <dbReference type="Rhea" id="RHEA-COMP:10661"/>
        <dbReference type="ChEBI" id="CHEBI:30616"/>
        <dbReference type="ChEBI" id="CHEBI:33019"/>
        <dbReference type="ChEBI" id="CHEBI:46858"/>
        <dbReference type="ChEBI" id="CHEBI:83624"/>
        <dbReference type="EC" id="2.7.7.42"/>
    </reaction>
</comment>
<dbReference type="FunFam" id="1.10.4050.10:FF:000001">
    <property type="entry name" value="Bifunctional glutamine synthetase adenylyltransferase/adenylyl-removing enzyme"/>
    <property type="match status" value="1"/>
</dbReference>
<feature type="domain" description="PII-uridylyltransferase/Glutamine-synthetase adenylyltransferase" evidence="9">
    <location>
        <begin position="303"/>
        <end position="440"/>
    </location>
</feature>
<dbReference type="InterPro" id="IPR043519">
    <property type="entry name" value="NT_sf"/>
</dbReference>
<evidence type="ECO:0000256" key="3">
    <source>
        <dbReference type="ARBA" id="ARBA00022741"/>
    </source>
</evidence>
<dbReference type="NCBIfam" id="NF008292">
    <property type="entry name" value="PRK11072.1"/>
    <property type="match status" value="1"/>
</dbReference>
<proteinExistence type="inferred from homology"/>
<keyword evidence="6 7" id="KW-0511">Multifunctional enzyme</keyword>
<dbReference type="InterPro" id="IPR013546">
    <property type="entry name" value="PII_UdlTrfase/GS_AdlTrfase"/>
</dbReference>
<dbReference type="RefSeq" id="WP_282213218.1">
    <property type="nucleotide sequence ID" value="NZ_OX458332.1"/>
</dbReference>
<comment type="similarity">
    <text evidence="7">Belongs to the GlnE family.</text>
</comment>
<keyword evidence="4 7" id="KW-0067">ATP-binding</keyword>
<evidence type="ECO:0000313" key="11">
    <source>
        <dbReference type="Proteomes" id="UP001158598"/>
    </source>
</evidence>
<evidence type="ECO:0000256" key="5">
    <source>
        <dbReference type="ARBA" id="ARBA00022842"/>
    </source>
</evidence>
<dbReference type="GO" id="GO:0008882">
    <property type="term" value="F:[glutamate-ammonia-ligase] adenylyltransferase activity"/>
    <property type="evidence" value="ECO:0007669"/>
    <property type="project" value="UniProtKB-UniRule"/>
</dbReference>
<dbReference type="Gene3D" id="1.10.4050.10">
    <property type="entry name" value="Glutamine synthase adenylyltransferase GlnE"/>
    <property type="match status" value="1"/>
</dbReference>
<organism evidence="10 11">
    <name type="scientific">Methylococcus capsulatus</name>
    <dbReference type="NCBI Taxonomy" id="414"/>
    <lineage>
        <taxon>Bacteria</taxon>
        <taxon>Pseudomonadati</taxon>
        <taxon>Pseudomonadota</taxon>
        <taxon>Gammaproteobacteria</taxon>
        <taxon>Methylococcales</taxon>
        <taxon>Methylococcaceae</taxon>
        <taxon>Methylococcus</taxon>
    </lineage>
</organism>
<reference evidence="10" key="1">
    <citation type="submission" date="2023-03" db="EMBL/GenBank/DDBJ databases">
        <authorList>
            <person name="Pearce D."/>
        </authorList>
    </citation>
    <scope>NUCLEOTIDE SEQUENCE</scope>
    <source>
        <strain evidence="10">Mc</strain>
    </source>
</reference>
<protein>
    <recommendedName>
        <fullName evidence="7">Bifunctional glutamine synthetase adenylyltransferase/adenylyl-removing enzyme</fullName>
    </recommendedName>
    <alternativeName>
        <fullName evidence="7">ATP:glutamine synthetase adenylyltransferase</fullName>
    </alternativeName>
    <alternativeName>
        <fullName evidence="7">ATase</fullName>
    </alternativeName>
    <domain>
        <recommendedName>
            <fullName evidence="7">Glutamine synthetase adenylyl-L-tyrosine phosphorylase</fullName>
            <ecNumber evidence="7">2.7.7.89</ecNumber>
        </recommendedName>
        <alternativeName>
            <fullName evidence="7">Adenylyl removase</fullName>
            <shortName evidence="7">AR</shortName>
            <shortName evidence="7">AT-N</shortName>
        </alternativeName>
    </domain>
    <domain>
        <recommendedName>
            <fullName evidence="7">Glutamine synthetase adenylyl transferase</fullName>
            <ecNumber evidence="7">2.7.7.42</ecNumber>
        </recommendedName>
        <alternativeName>
            <fullName evidence="7">Adenylyl transferase</fullName>
            <shortName evidence="7">AT</shortName>
            <shortName evidence="7">AT-C</shortName>
        </alternativeName>
    </domain>
</protein>
<keyword evidence="1 7" id="KW-0808">Transferase</keyword>
<dbReference type="CDD" id="cd05401">
    <property type="entry name" value="NT_GlnE_GlnD_like"/>
    <property type="match status" value="2"/>
</dbReference>
<feature type="region of interest" description="Adenylyl transferase" evidence="7">
    <location>
        <begin position="450"/>
        <end position="948"/>
    </location>
</feature>
<dbReference type="AlphaFoldDB" id="A0AA35V0Y3"/>
<feature type="domain" description="PII-uridylyltransferase/Glutamine-synthetase adenylyltransferase" evidence="9">
    <location>
        <begin position="826"/>
        <end position="916"/>
    </location>
</feature>
<sequence length="948" mass="106689">MASPPDTPGSFSAFHECERIFAQWGYPFQDYSESFRQSLDTVCRCSRFFLGVVKRDAHVIPLLASLFEGHTSERNPSADLQQRVAEVADRNGLMRVLRQWRNREMAIIAWQDICGLLDIDSVLTRISETAESAIRTALDWLFDDACRRWGVPRRKDGSAQSLVVLGMGKLGGYELNFSSDIDLVFAYVEDGEFPGRNGATYAEFYTRLAQSLVHVLDAVTEDGFVFRVDVRLRPFGESGPLVVSFDSCERYYQAQARDWERYAMVKVRAVGGDAGDGREFERFFHPFVYRRYLDYRVFGELRSLKARIMAELRRKDRGDNIKLGAGGIREIEFIGQAFQLIRGGRNVELQDRRILVVLERLGRLRLLEHGTASFLCAAYRFLRKVENRLQQYEDKQTHELPVSEERRGLLAFSMGFESWEGFLHRLDEVRRRVHEIFTEVIAEPPQPARGEPLLDGGEAELSQALAGFDGAAEAMTGVLVKFRASAPVRRLGAGARAELQRVIGKLLAELAAFRVSDPVGVLGRILELFESIAGRGVYFSLLAENPSALSQLVRLAAASPWIVRLIAGAPILLDELLDPRTLYSPLTRESLGREADILFSSLAPDDDEQLMLRLRQFKAAHQLRIAAADIMNVIPVMVVSDYLTDLAEVVIERVLRLAWKFAAARHGIPPVEAETSVDFPGFGIIAYGKLGGIELGYGSDLDLVFLYDGVASDAVTDGPRPISAAEFYARVVQRMVSLLTADMPGGALYEVDLRLRPSGSSGLLVSKADAYENYQLHQAWTWERQALVRARFVAGDPKVGVRFDAIRRNVLCRERDSRQVRLDVRTMREKMREHLADRRPGVFDLKQGIGGIADIEFIVQFGVLISAAKHCEITRWTDTVRLLDSLRAINFLELGQADRLRCAYCDYRGRVHRLALQEMPALAASSEFPEHRTAVEAVWKQIIEAPVF</sequence>
<feature type="region of interest" description="Adenylyl removase" evidence="7">
    <location>
        <begin position="1"/>
        <end position="445"/>
    </location>
</feature>
<dbReference type="FunFam" id="3.30.460.10:FF:000009">
    <property type="entry name" value="Bifunctional glutamine synthetase adenylyltransferase/adenylyl-removing enzyme"/>
    <property type="match status" value="1"/>
</dbReference>
<comment type="function">
    <text evidence="7">Involved in the regulation of glutamine synthetase GlnA, a key enzyme in the process to assimilate ammonia. When cellular nitrogen levels are high, the C-terminal adenylyl transferase (AT) inactivates GlnA by covalent transfer of an adenylyl group from ATP to specific tyrosine residue of GlnA, thus reducing its activity. Conversely, when nitrogen levels are low, the N-terminal adenylyl removase (AR) activates GlnA by removing the adenylyl group by phosphorolysis, increasing its activity. The regulatory region of GlnE binds the signal transduction protein PII (GlnB) which indicates the nitrogen status of the cell.</text>
</comment>
<comment type="catalytic activity">
    <reaction evidence="7">
        <text>[glutamine synthetase]-O(4)-(5'-adenylyl)-L-tyrosine + phosphate = [glutamine synthetase]-L-tyrosine + ADP</text>
        <dbReference type="Rhea" id="RHEA:43716"/>
        <dbReference type="Rhea" id="RHEA-COMP:10660"/>
        <dbReference type="Rhea" id="RHEA-COMP:10661"/>
        <dbReference type="ChEBI" id="CHEBI:43474"/>
        <dbReference type="ChEBI" id="CHEBI:46858"/>
        <dbReference type="ChEBI" id="CHEBI:83624"/>
        <dbReference type="ChEBI" id="CHEBI:456216"/>
        <dbReference type="EC" id="2.7.7.89"/>
    </reaction>
</comment>
<dbReference type="GO" id="GO:0005829">
    <property type="term" value="C:cytosol"/>
    <property type="evidence" value="ECO:0007669"/>
    <property type="project" value="TreeGrafter"/>
</dbReference>
<evidence type="ECO:0000256" key="2">
    <source>
        <dbReference type="ARBA" id="ARBA00022695"/>
    </source>
</evidence>
<dbReference type="GO" id="GO:0000287">
    <property type="term" value="F:magnesium ion binding"/>
    <property type="evidence" value="ECO:0007669"/>
    <property type="project" value="UniProtKB-UniRule"/>
</dbReference>
<dbReference type="GO" id="GO:0005524">
    <property type="term" value="F:ATP binding"/>
    <property type="evidence" value="ECO:0007669"/>
    <property type="project" value="UniProtKB-UniRule"/>
</dbReference>
<keyword evidence="3 7" id="KW-0547">Nucleotide-binding</keyword>
<dbReference type="FunFam" id="1.20.120.330:FF:000005">
    <property type="entry name" value="Bifunctional glutamine synthetase adenylyltransferase/adenylyl-removing enzyme"/>
    <property type="match status" value="1"/>
</dbReference>
<dbReference type="Gene3D" id="1.20.120.330">
    <property type="entry name" value="Nucleotidyltransferases domain 2"/>
    <property type="match status" value="2"/>
</dbReference>
<dbReference type="PANTHER" id="PTHR30621:SF0">
    <property type="entry name" value="BIFUNCTIONAL GLUTAMINE SYNTHETASE ADENYLYLTRANSFERASE_ADENYLYL-REMOVING ENZYME"/>
    <property type="match status" value="1"/>
</dbReference>
<evidence type="ECO:0000256" key="6">
    <source>
        <dbReference type="ARBA" id="ARBA00023268"/>
    </source>
</evidence>
<dbReference type="InterPro" id="IPR005190">
    <property type="entry name" value="GlnE_rpt_dom"/>
</dbReference>
<dbReference type="Pfam" id="PF08335">
    <property type="entry name" value="GlnD_UR_UTase"/>
    <property type="match status" value="2"/>
</dbReference>
<accession>A0AA35V0Y3</accession>
<dbReference type="EC" id="2.7.7.89" evidence="7"/>
<evidence type="ECO:0000313" key="10">
    <source>
        <dbReference type="EMBL" id="CAI8836759.1"/>
    </source>
</evidence>
<gene>
    <name evidence="7 10" type="primary">glnE</name>
    <name evidence="10" type="ORF">MCNOR_2237</name>
</gene>
<dbReference type="Gene3D" id="1.20.120.1510">
    <property type="match status" value="1"/>
</dbReference>
<dbReference type="EC" id="2.7.7.42" evidence="7"/>
<dbReference type="Proteomes" id="UP001158598">
    <property type="component" value="Chromosome"/>
</dbReference>
<dbReference type="GO" id="GO:0000820">
    <property type="term" value="P:regulation of glutamine family amino acid metabolic process"/>
    <property type="evidence" value="ECO:0007669"/>
    <property type="project" value="UniProtKB-UniRule"/>
</dbReference>
<keyword evidence="5 7" id="KW-0460">Magnesium</keyword>
<evidence type="ECO:0000259" key="9">
    <source>
        <dbReference type="Pfam" id="PF08335"/>
    </source>
</evidence>
<evidence type="ECO:0000256" key="4">
    <source>
        <dbReference type="ARBA" id="ARBA00022840"/>
    </source>
</evidence>
<feature type="domain" description="Glutamate-ammonia ligase adenylyltransferase repeated" evidence="8">
    <location>
        <begin position="550"/>
        <end position="805"/>
    </location>
</feature>
<evidence type="ECO:0000256" key="1">
    <source>
        <dbReference type="ARBA" id="ARBA00022679"/>
    </source>
</evidence>
<dbReference type="Pfam" id="PF03710">
    <property type="entry name" value="GlnE"/>
    <property type="match status" value="2"/>
</dbReference>
<name>A0AA35V0Y3_METCP</name>